<dbReference type="AlphaFoldDB" id="A0A699VRP9"/>
<gene>
    <name evidence="2" type="ORF">Tci_909049</name>
</gene>
<accession>A0A699VRP9</accession>
<protein>
    <submittedName>
        <fullName evidence="2">Uncharacterized protein</fullName>
    </submittedName>
</protein>
<feature type="non-terminal residue" evidence="2">
    <location>
        <position position="136"/>
    </location>
</feature>
<feature type="region of interest" description="Disordered" evidence="1">
    <location>
        <begin position="26"/>
        <end position="53"/>
    </location>
</feature>
<evidence type="ECO:0000313" key="2">
    <source>
        <dbReference type="EMBL" id="GFD37080.1"/>
    </source>
</evidence>
<comment type="caution">
    <text evidence="2">The sequence shown here is derived from an EMBL/GenBank/DDBJ whole genome shotgun (WGS) entry which is preliminary data.</text>
</comment>
<organism evidence="2">
    <name type="scientific">Tanacetum cinerariifolium</name>
    <name type="common">Dalmatian daisy</name>
    <name type="synonym">Chrysanthemum cinerariifolium</name>
    <dbReference type="NCBI Taxonomy" id="118510"/>
    <lineage>
        <taxon>Eukaryota</taxon>
        <taxon>Viridiplantae</taxon>
        <taxon>Streptophyta</taxon>
        <taxon>Embryophyta</taxon>
        <taxon>Tracheophyta</taxon>
        <taxon>Spermatophyta</taxon>
        <taxon>Magnoliopsida</taxon>
        <taxon>eudicotyledons</taxon>
        <taxon>Gunneridae</taxon>
        <taxon>Pentapetalae</taxon>
        <taxon>asterids</taxon>
        <taxon>campanulids</taxon>
        <taxon>Asterales</taxon>
        <taxon>Asteraceae</taxon>
        <taxon>Asteroideae</taxon>
        <taxon>Anthemideae</taxon>
        <taxon>Anthemidinae</taxon>
        <taxon>Tanacetum</taxon>
    </lineage>
</organism>
<proteinExistence type="predicted"/>
<evidence type="ECO:0000256" key="1">
    <source>
        <dbReference type="SAM" id="MobiDB-lite"/>
    </source>
</evidence>
<sequence length="136" mass="14628">MMLPIKLTNDEIRNTKAYKEYYACATGEEAPKPKASARRKRSDSNTSITPPTAITTSTITVGVAPRLTATTKGKQLAKAKSPSDPSEVARTEAQQLKIVLKRSRQQTHISQLGGSGTDERTGSKPGVQDVPSDDSE</sequence>
<dbReference type="EMBL" id="BKCJ011480444">
    <property type="protein sequence ID" value="GFD37080.1"/>
    <property type="molecule type" value="Genomic_DNA"/>
</dbReference>
<reference evidence="2" key="1">
    <citation type="journal article" date="2019" name="Sci. Rep.">
        <title>Draft genome of Tanacetum cinerariifolium, the natural source of mosquito coil.</title>
        <authorList>
            <person name="Yamashiro T."/>
            <person name="Shiraishi A."/>
            <person name="Satake H."/>
            <person name="Nakayama K."/>
        </authorList>
    </citation>
    <scope>NUCLEOTIDE SEQUENCE</scope>
</reference>
<feature type="region of interest" description="Disordered" evidence="1">
    <location>
        <begin position="71"/>
        <end position="136"/>
    </location>
</feature>
<name>A0A699VRP9_TANCI</name>